<feature type="transmembrane region" description="Helical" evidence="8">
    <location>
        <begin position="335"/>
        <end position="353"/>
    </location>
</feature>
<feature type="transmembrane region" description="Helical" evidence="8">
    <location>
        <begin position="142"/>
        <end position="164"/>
    </location>
</feature>
<feature type="transmembrane region" description="Helical" evidence="8">
    <location>
        <begin position="264"/>
        <end position="294"/>
    </location>
</feature>
<reference evidence="9" key="1">
    <citation type="journal article" date="2020" name="mSystems">
        <title>Genome- and Community-Level Interaction Insights into Carbon Utilization and Element Cycling Functions of Hydrothermarchaeota in Hydrothermal Sediment.</title>
        <authorList>
            <person name="Zhou Z."/>
            <person name="Liu Y."/>
            <person name="Xu W."/>
            <person name="Pan J."/>
            <person name="Luo Z.H."/>
            <person name="Li M."/>
        </authorList>
    </citation>
    <scope>NUCLEOTIDE SEQUENCE [LARGE SCALE GENOMIC DNA]</scope>
    <source>
        <strain evidence="9">SpSt-767</strain>
    </source>
</reference>
<organism evidence="9">
    <name type="scientific">Desulfobacca acetoxidans</name>
    <dbReference type="NCBI Taxonomy" id="60893"/>
    <lineage>
        <taxon>Bacteria</taxon>
        <taxon>Pseudomonadati</taxon>
        <taxon>Thermodesulfobacteriota</taxon>
        <taxon>Desulfobaccia</taxon>
        <taxon>Desulfobaccales</taxon>
        <taxon>Desulfobaccaceae</taxon>
        <taxon>Desulfobacca</taxon>
    </lineage>
</organism>
<dbReference type="FunFam" id="1.10.3470.10:FF:000001">
    <property type="entry name" value="Vitamin B12 ABC transporter permease BtuC"/>
    <property type="match status" value="1"/>
</dbReference>
<dbReference type="CDD" id="cd06550">
    <property type="entry name" value="TM_ABC_iron-siderophores_like"/>
    <property type="match status" value="1"/>
</dbReference>
<comment type="caution">
    <text evidence="9">The sequence shown here is derived from an EMBL/GenBank/DDBJ whole genome shotgun (WGS) entry which is preliminary data.</text>
</comment>
<evidence type="ECO:0000256" key="1">
    <source>
        <dbReference type="ARBA" id="ARBA00004651"/>
    </source>
</evidence>
<feature type="transmembrane region" description="Helical" evidence="8">
    <location>
        <begin position="306"/>
        <end position="329"/>
    </location>
</feature>
<dbReference type="Gene3D" id="1.10.3470.10">
    <property type="entry name" value="ABC transporter involved in vitamin B12 uptake, BtuC"/>
    <property type="match status" value="1"/>
</dbReference>
<feature type="transmembrane region" description="Helical" evidence="8">
    <location>
        <begin position="20"/>
        <end position="42"/>
    </location>
</feature>
<evidence type="ECO:0000256" key="6">
    <source>
        <dbReference type="ARBA" id="ARBA00022989"/>
    </source>
</evidence>
<dbReference type="InterPro" id="IPR000522">
    <property type="entry name" value="ABC_transptr_permease_BtuC"/>
</dbReference>
<dbReference type="PANTHER" id="PTHR30472:SF25">
    <property type="entry name" value="ABC TRANSPORTER PERMEASE PROTEIN MJ0876-RELATED"/>
    <property type="match status" value="1"/>
</dbReference>
<comment type="similarity">
    <text evidence="2">Belongs to the binding-protein-dependent transport system permease family. FecCD subfamily.</text>
</comment>
<evidence type="ECO:0000256" key="2">
    <source>
        <dbReference type="ARBA" id="ARBA00007935"/>
    </source>
</evidence>
<name>A0A7V6A287_9BACT</name>
<accession>A0A7V6A287</accession>
<feature type="transmembrane region" description="Helical" evidence="8">
    <location>
        <begin position="86"/>
        <end position="108"/>
    </location>
</feature>
<feature type="transmembrane region" description="Helical" evidence="8">
    <location>
        <begin position="114"/>
        <end position="135"/>
    </location>
</feature>
<evidence type="ECO:0000256" key="4">
    <source>
        <dbReference type="ARBA" id="ARBA00022475"/>
    </source>
</evidence>
<dbReference type="InterPro" id="IPR037294">
    <property type="entry name" value="ABC_BtuC-like"/>
</dbReference>
<keyword evidence="4" id="KW-1003">Cell membrane</keyword>
<dbReference type="GO" id="GO:0022857">
    <property type="term" value="F:transmembrane transporter activity"/>
    <property type="evidence" value="ECO:0007669"/>
    <property type="project" value="InterPro"/>
</dbReference>
<keyword evidence="5 8" id="KW-0812">Transmembrane</keyword>
<dbReference type="GO" id="GO:0005886">
    <property type="term" value="C:plasma membrane"/>
    <property type="evidence" value="ECO:0007669"/>
    <property type="project" value="UniProtKB-SubCell"/>
</dbReference>
<dbReference type="PANTHER" id="PTHR30472">
    <property type="entry name" value="FERRIC ENTEROBACTIN TRANSPORT SYSTEM PERMEASE PROTEIN"/>
    <property type="match status" value="1"/>
</dbReference>
<dbReference type="SUPFAM" id="SSF81345">
    <property type="entry name" value="ABC transporter involved in vitamin B12 uptake, BtuC"/>
    <property type="match status" value="1"/>
</dbReference>
<keyword evidence="6 8" id="KW-1133">Transmembrane helix</keyword>
<gene>
    <name evidence="9" type="ORF">ENV52_04085</name>
</gene>
<proteinExistence type="inferred from homology"/>
<sequence>MSGASLSGPSPLVSSRPLGGGGYIIFVALLAGALLVLTMWAAGVGPYRLGYGQLCTLTVRWLGGEVLEPAEATALAVFFHIRLARIFLAGLVGAGLAVAGAAFQGLLLNPLAEPFTLGVAAGAAFGASLVLSLGFDGVLWSTLGLVPLAALLGAALALALVLALGGLAGGFQHGTLILAGVIVSAFLSALISLVKFLFADNLSTIVFWIMGSLSGRGWAHVLFALPYVLAGSFILFLYARELNLLTLGDAPAQQLGVAVRQVRLILLLAASLVTAGAVAVSGIIGFVGLIVPHLVRLLAGPDHKRLLPASALAGAALLIAADTLARDLLPYGQEIPVGIVTALLGGPFFCYLLKLTRGQNLM</sequence>
<evidence type="ECO:0000256" key="3">
    <source>
        <dbReference type="ARBA" id="ARBA00022448"/>
    </source>
</evidence>
<evidence type="ECO:0000256" key="8">
    <source>
        <dbReference type="SAM" id="Phobius"/>
    </source>
</evidence>
<dbReference type="AlphaFoldDB" id="A0A7V6A287"/>
<dbReference type="EMBL" id="DTGR01000062">
    <property type="protein sequence ID" value="HHS28864.1"/>
    <property type="molecule type" value="Genomic_DNA"/>
</dbReference>
<protein>
    <submittedName>
        <fullName evidence="9">Iron ABC transporter permease</fullName>
    </submittedName>
</protein>
<feature type="transmembrane region" description="Helical" evidence="8">
    <location>
        <begin position="218"/>
        <end position="239"/>
    </location>
</feature>
<evidence type="ECO:0000313" key="9">
    <source>
        <dbReference type="EMBL" id="HHS28864.1"/>
    </source>
</evidence>
<dbReference type="Pfam" id="PF01032">
    <property type="entry name" value="FecCD"/>
    <property type="match status" value="1"/>
</dbReference>
<feature type="transmembrane region" description="Helical" evidence="8">
    <location>
        <begin position="176"/>
        <end position="198"/>
    </location>
</feature>
<keyword evidence="7 8" id="KW-0472">Membrane</keyword>
<comment type="subcellular location">
    <subcellularLocation>
        <location evidence="1">Cell membrane</location>
        <topology evidence="1">Multi-pass membrane protein</topology>
    </subcellularLocation>
</comment>
<evidence type="ECO:0000256" key="5">
    <source>
        <dbReference type="ARBA" id="ARBA00022692"/>
    </source>
</evidence>
<keyword evidence="3" id="KW-0813">Transport</keyword>
<evidence type="ECO:0000256" key="7">
    <source>
        <dbReference type="ARBA" id="ARBA00023136"/>
    </source>
</evidence>